<feature type="compositionally biased region" description="Polar residues" evidence="2">
    <location>
        <begin position="11"/>
        <end position="26"/>
    </location>
</feature>
<sequence>MHVAKQRRSAYSHTSTTNTSSPLRNTQMNQSTMKSLLHTIAVALILLMWSAAAFSPSVRFALQPRKTISNFRNIHARRSPSKLHVKQKTPLDPELLPPHLHGAEEYLQFLQESTDDICVVRFSANWCKLCKSLDLKYHKLAAKCHDQDIGNIRFAEVMYKNNEILCDTLGVKVFPCFHVYAGCQGLLCSLDAHENDYHHIMNDLRDELNRLLESREAALQNNNDGDAGEYEECILSDAEDALGQLKDAVSGYGGAISNNGETSRENASN</sequence>
<reference evidence="4" key="1">
    <citation type="submission" date="2021-01" db="EMBL/GenBank/DDBJ databases">
        <authorList>
            <person name="Corre E."/>
            <person name="Pelletier E."/>
            <person name="Niang G."/>
            <person name="Scheremetjew M."/>
            <person name="Finn R."/>
            <person name="Kale V."/>
            <person name="Holt S."/>
            <person name="Cochrane G."/>
            <person name="Meng A."/>
            <person name="Brown T."/>
            <person name="Cohen L."/>
        </authorList>
    </citation>
    <scope>NUCLEOTIDE SEQUENCE</scope>
    <source>
        <strain evidence="4">B650</strain>
    </source>
</reference>
<name>A0A7S2PL14_9STRA</name>
<comment type="similarity">
    <text evidence="1">Belongs to the thioredoxin family.</text>
</comment>
<organism evidence="4">
    <name type="scientific">Leptocylindrus danicus</name>
    <dbReference type="NCBI Taxonomy" id="163516"/>
    <lineage>
        <taxon>Eukaryota</taxon>
        <taxon>Sar</taxon>
        <taxon>Stramenopiles</taxon>
        <taxon>Ochrophyta</taxon>
        <taxon>Bacillariophyta</taxon>
        <taxon>Coscinodiscophyceae</taxon>
        <taxon>Chaetocerotophycidae</taxon>
        <taxon>Leptocylindrales</taxon>
        <taxon>Leptocylindraceae</taxon>
        <taxon>Leptocylindrus</taxon>
    </lineage>
</organism>
<accession>A0A7S2PL14</accession>
<dbReference type="Gene3D" id="3.40.30.10">
    <property type="entry name" value="Glutaredoxin"/>
    <property type="match status" value="1"/>
</dbReference>
<feature type="compositionally biased region" description="Basic residues" evidence="2">
    <location>
        <begin position="1"/>
        <end position="10"/>
    </location>
</feature>
<dbReference type="CDD" id="cd02947">
    <property type="entry name" value="TRX_family"/>
    <property type="match status" value="1"/>
</dbReference>
<feature type="domain" description="Thioredoxin" evidence="3">
    <location>
        <begin position="103"/>
        <end position="183"/>
    </location>
</feature>
<proteinExistence type="inferred from homology"/>
<evidence type="ECO:0000256" key="1">
    <source>
        <dbReference type="ARBA" id="ARBA00008987"/>
    </source>
</evidence>
<evidence type="ECO:0000259" key="3">
    <source>
        <dbReference type="Pfam" id="PF00085"/>
    </source>
</evidence>
<dbReference type="PANTHER" id="PTHR43601:SF32">
    <property type="entry name" value="THIOREDOXIN-LIKE 2-2, CHLOROPLASTIC"/>
    <property type="match status" value="1"/>
</dbReference>
<dbReference type="Pfam" id="PF00085">
    <property type="entry name" value="Thioredoxin"/>
    <property type="match status" value="1"/>
</dbReference>
<feature type="region of interest" description="Disordered" evidence="2">
    <location>
        <begin position="1"/>
        <end position="26"/>
    </location>
</feature>
<dbReference type="EMBL" id="HBGY01028295">
    <property type="protein sequence ID" value="CAD9603474.1"/>
    <property type="molecule type" value="Transcribed_RNA"/>
</dbReference>
<dbReference type="AlphaFoldDB" id="A0A7S2PL14"/>
<dbReference type="InterPro" id="IPR013766">
    <property type="entry name" value="Thioredoxin_domain"/>
</dbReference>
<evidence type="ECO:0000313" key="4">
    <source>
        <dbReference type="EMBL" id="CAD9603474.1"/>
    </source>
</evidence>
<dbReference type="PANTHER" id="PTHR43601">
    <property type="entry name" value="THIOREDOXIN, MITOCHONDRIAL"/>
    <property type="match status" value="1"/>
</dbReference>
<dbReference type="SUPFAM" id="SSF52833">
    <property type="entry name" value="Thioredoxin-like"/>
    <property type="match status" value="1"/>
</dbReference>
<dbReference type="GO" id="GO:0045454">
    <property type="term" value="P:cell redox homeostasis"/>
    <property type="evidence" value="ECO:0007669"/>
    <property type="project" value="TreeGrafter"/>
</dbReference>
<protein>
    <recommendedName>
        <fullName evidence="3">Thioredoxin domain-containing protein</fullName>
    </recommendedName>
</protein>
<gene>
    <name evidence="4" type="ORF">LDAN0321_LOCUS17480</name>
</gene>
<evidence type="ECO:0000256" key="2">
    <source>
        <dbReference type="SAM" id="MobiDB-lite"/>
    </source>
</evidence>
<dbReference type="InterPro" id="IPR036249">
    <property type="entry name" value="Thioredoxin-like_sf"/>
</dbReference>